<dbReference type="OrthoDB" id="9805041at2"/>
<dbReference type="SMART" id="SM00954">
    <property type="entry name" value="RelA_SpoT"/>
    <property type="match status" value="1"/>
</dbReference>
<dbReference type="InterPro" id="IPR043519">
    <property type="entry name" value="NT_sf"/>
</dbReference>
<dbReference type="CDD" id="cd01668">
    <property type="entry name" value="TGS_RSH"/>
    <property type="match status" value="1"/>
</dbReference>
<dbReference type="SUPFAM" id="SSF81301">
    <property type="entry name" value="Nucleotidyltransferase"/>
    <property type="match status" value="1"/>
</dbReference>
<dbReference type="RefSeq" id="WP_006597832.1">
    <property type="nucleotide sequence ID" value="NZ_GL622359.1"/>
</dbReference>
<comment type="pathway">
    <text evidence="1">Purine metabolism; ppGpp biosynthesis; ppGpp from GTP: step 1/2.</text>
</comment>
<dbReference type="GO" id="GO:0008728">
    <property type="term" value="F:GTP diphosphokinase activity"/>
    <property type="evidence" value="ECO:0007669"/>
    <property type="project" value="UniProtKB-EC"/>
</dbReference>
<comment type="function">
    <text evidence="4">In eubacteria ppGpp (guanosine 3'-diphosphate 5'-diphosphate) is a mediator of the stringent response that coordinates a variety of cellular activities in response to changes in nutritional abundance.</text>
</comment>
<protein>
    <recommendedName>
        <fullName evidence="2">GTP diphosphokinase</fullName>
        <ecNumber evidence="2">2.7.6.5</ecNumber>
    </recommendedName>
</protein>
<dbReference type="SMART" id="SM00471">
    <property type="entry name" value="HDc"/>
    <property type="match status" value="1"/>
</dbReference>
<dbReference type="NCBIfam" id="TIGR00691">
    <property type="entry name" value="spoT_relA"/>
    <property type="match status" value="1"/>
</dbReference>
<dbReference type="Gene3D" id="3.30.70.260">
    <property type="match status" value="1"/>
</dbReference>
<dbReference type="eggNOG" id="COG0317">
    <property type="taxonomic scope" value="Bacteria"/>
</dbReference>
<comment type="similarity">
    <text evidence="4">Belongs to the relA/spoT family.</text>
</comment>
<evidence type="ECO:0000256" key="4">
    <source>
        <dbReference type="RuleBase" id="RU003847"/>
    </source>
</evidence>
<dbReference type="Gene3D" id="3.30.460.10">
    <property type="entry name" value="Beta Polymerase, domain 2"/>
    <property type="match status" value="1"/>
</dbReference>
<dbReference type="InterPro" id="IPR004095">
    <property type="entry name" value="TGS"/>
</dbReference>
<evidence type="ECO:0000256" key="3">
    <source>
        <dbReference type="ARBA" id="ARBA00048244"/>
    </source>
</evidence>
<dbReference type="CDD" id="cd00077">
    <property type="entry name" value="HDc"/>
    <property type="match status" value="1"/>
</dbReference>
<dbReference type="Gene3D" id="3.10.20.30">
    <property type="match status" value="1"/>
</dbReference>
<dbReference type="InterPro" id="IPR006674">
    <property type="entry name" value="HD_domain"/>
</dbReference>
<dbReference type="Pfam" id="PF13291">
    <property type="entry name" value="ACT_4"/>
    <property type="match status" value="1"/>
</dbReference>
<dbReference type="CDD" id="cd05399">
    <property type="entry name" value="NT_Rel-Spo_like"/>
    <property type="match status" value="1"/>
</dbReference>
<dbReference type="SUPFAM" id="SSF109604">
    <property type="entry name" value="HD-domain/PDEase-like"/>
    <property type="match status" value="1"/>
</dbReference>
<comment type="catalytic activity">
    <reaction evidence="3">
        <text>GTP + ATP = guanosine 3'-diphosphate 5'-triphosphate + AMP</text>
        <dbReference type="Rhea" id="RHEA:22088"/>
        <dbReference type="ChEBI" id="CHEBI:30616"/>
        <dbReference type="ChEBI" id="CHEBI:37565"/>
        <dbReference type="ChEBI" id="CHEBI:142410"/>
        <dbReference type="ChEBI" id="CHEBI:456215"/>
        <dbReference type="EC" id="2.7.6.5"/>
    </reaction>
</comment>
<dbReference type="PANTHER" id="PTHR21262:SF31">
    <property type="entry name" value="GTP PYROPHOSPHOKINASE"/>
    <property type="match status" value="1"/>
</dbReference>
<sequence>MATEAVKRKISDVIALVKKNEPDADTSMIMRAFQLADEAHEGQKRKSGEEYIIHPVAVAYILAEYKMDTETICAALMHDVIEDTDYTHKQIATIFNARIADLVEGVTKIGKIEYQSKEESQAEYLRKMVMAMSRDIRVILIKLVDRLHNMRTLEYMNPAKQQEKARETLDIYAPIANRLGIQAIKGELEDLSLKYLDPEGYYDLVKKVKARKQVREEYVDQVIVILKAKIDETGIPCKIYGRSKHFYSIYRKMKAQHRQFDEIYDLIAVRVIVDSIKDCYGVLGLVHTEWKPIPGRFKDYIAMPKPNMYQSIHTTVIGPNGDPFEVQIRTKEMHRVAEYGIAAHWKYKEGKTGEKNAHYEKRIAWIRQIMEWQQELDNAGDLLETIKVDLLNEEVYVFSPKGQVFELPMGSCPLDFAYRIHSDIGDTCVGARVNGKIVPLNYTLNNGDIVEVMTSKHSNGPSRDWLSFVKSAHARNKIRQYFKREEKEENIAKGRLALENELKRRGLQHSKLGHQHELEVLSEKLNYKTVDDLYAAIGYNGIKLGTVFTKMSLIFPEVFKADPEEVVIKKKSDDTKKNSNIIVAGLRDIEVHFAKCCSPVPGDKIIGYITQNRGISVHRTDCKNVLNIVDTDKIVEVEWNKFGVAGDFTAEINIKADEDPHVLIEINKVFIEMNIPLNALTARNEKGKFNYFEAVFEVKSRRELNLLMKNIGKLSKVLSVKRV</sequence>
<reference evidence="7 8" key="1">
    <citation type="submission" date="2010-12" db="EMBL/GenBank/DDBJ databases">
        <authorList>
            <person name="Muzny D."/>
            <person name="Qin X."/>
            <person name="Deng J."/>
            <person name="Jiang H."/>
            <person name="Liu Y."/>
            <person name="Qu J."/>
            <person name="Song X.-Z."/>
            <person name="Zhang L."/>
            <person name="Thornton R."/>
            <person name="Coyle M."/>
            <person name="Francisco L."/>
            <person name="Jackson L."/>
            <person name="Javaid M."/>
            <person name="Korchina V."/>
            <person name="Kovar C."/>
            <person name="Mata R."/>
            <person name="Mathew T."/>
            <person name="Ngo R."/>
            <person name="Nguyen L."/>
            <person name="Nguyen N."/>
            <person name="Okwuonu G."/>
            <person name="Ongeri F."/>
            <person name="Pham C."/>
            <person name="Simmons D."/>
            <person name="Wilczek-Boney K."/>
            <person name="Hale W."/>
            <person name="Jakkamsetti A."/>
            <person name="Pham P."/>
            <person name="Ruth R."/>
            <person name="San Lucas F."/>
            <person name="Warren J."/>
            <person name="Zhang J."/>
            <person name="Zhao Z."/>
            <person name="Zhou C."/>
            <person name="Zhu D."/>
            <person name="Lee S."/>
            <person name="Bess C."/>
            <person name="Blankenburg K."/>
            <person name="Forbes L."/>
            <person name="Fu Q."/>
            <person name="Gubbala S."/>
            <person name="Hirani K."/>
            <person name="Jayaseelan J.C."/>
            <person name="Lara F."/>
            <person name="Munidasa M."/>
            <person name="Palculict T."/>
            <person name="Patil S."/>
            <person name="Pu L.-L."/>
            <person name="Saada N."/>
            <person name="Tang L."/>
            <person name="Weissenberger G."/>
            <person name="Zhu Y."/>
            <person name="Hemphill L."/>
            <person name="Shang Y."/>
            <person name="Youmans B."/>
            <person name="Ayvaz T."/>
            <person name="Ross M."/>
            <person name="Santibanez J."/>
            <person name="Aqrawi P."/>
            <person name="Gross S."/>
            <person name="Joshi V."/>
            <person name="Fowler G."/>
            <person name="Nazareth L."/>
            <person name="Reid J."/>
            <person name="Worley K."/>
            <person name="Petrosino J."/>
            <person name="Highlander S."/>
            <person name="Gibbs R."/>
        </authorList>
    </citation>
    <scope>NUCLEOTIDE SEQUENCE [LARGE SCALE GENOMIC DNA]</scope>
    <source>
        <strain evidence="7 8">ATCC 23263</strain>
    </source>
</reference>
<dbReference type="AlphaFoldDB" id="E6MEI0"/>
<dbReference type="PANTHER" id="PTHR21262">
    <property type="entry name" value="GUANOSINE-3',5'-BIS DIPHOSPHATE 3'-PYROPHOSPHOHYDROLASE"/>
    <property type="match status" value="1"/>
</dbReference>
<dbReference type="InterPro" id="IPR002912">
    <property type="entry name" value="ACT_dom"/>
</dbReference>
<accession>E6MEI0</accession>
<dbReference type="STRING" id="887929.HMP0721_0413"/>
<dbReference type="InterPro" id="IPR033655">
    <property type="entry name" value="TGS_RelA/SpoT"/>
</dbReference>
<dbReference type="InterPro" id="IPR012675">
    <property type="entry name" value="Beta-grasp_dom_sf"/>
</dbReference>
<evidence type="ECO:0000313" key="7">
    <source>
        <dbReference type="EMBL" id="EFV02505.1"/>
    </source>
</evidence>
<dbReference type="Proteomes" id="UP000004754">
    <property type="component" value="Unassembled WGS sequence"/>
</dbReference>
<dbReference type="GO" id="GO:0015970">
    <property type="term" value="P:guanosine tetraphosphate biosynthetic process"/>
    <property type="evidence" value="ECO:0007669"/>
    <property type="project" value="UniProtKB-UniPathway"/>
</dbReference>
<feature type="domain" description="HD" evidence="5">
    <location>
        <begin position="51"/>
        <end position="150"/>
    </location>
</feature>
<dbReference type="Pfam" id="PF04607">
    <property type="entry name" value="RelA_SpoT"/>
    <property type="match status" value="1"/>
</dbReference>
<dbReference type="HOGENOM" id="CLU_012300_3_0_9"/>
<dbReference type="FunFam" id="3.10.20.30:FF:000002">
    <property type="entry name" value="GTP pyrophosphokinase (RelA/SpoT)"/>
    <property type="match status" value="1"/>
</dbReference>
<evidence type="ECO:0000259" key="6">
    <source>
        <dbReference type="PROSITE" id="PS51880"/>
    </source>
</evidence>
<dbReference type="InterPro" id="IPR004811">
    <property type="entry name" value="RelA/Spo_fam"/>
</dbReference>
<dbReference type="FunFam" id="1.10.3210.10:FF:000001">
    <property type="entry name" value="GTP pyrophosphokinase RelA"/>
    <property type="match status" value="1"/>
</dbReference>
<dbReference type="Pfam" id="PF13328">
    <property type="entry name" value="HD_4"/>
    <property type="match status" value="1"/>
</dbReference>
<dbReference type="EMBL" id="AEQN01000007">
    <property type="protein sequence ID" value="EFV02505.1"/>
    <property type="molecule type" value="Genomic_DNA"/>
</dbReference>
<dbReference type="UniPathway" id="UPA00908">
    <property type="reaction ID" value="UER00884"/>
</dbReference>
<organism evidence="7 8">
    <name type="scientific">Pseudoramibacter alactolyticus ATCC 23263</name>
    <dbReference type="NCBI Taxonomy" id="887929"/>
    <lineage>
        <taxon>Bacteria</taxon>
        <taxon>Bacillati</taxon>
        <taxon>Bacillota</taxon>
        <taxon>Clostridia</taxon>
        <taxon>Eubacteriales</taxon>
        <taxon>Eubacteriaceae</taxon>
        <taxon>Pseudoramibacter</taxon>
    </lineage>
</organism>
<evidence type="ECO:0000313" key="8">
    <source>
        <dbReference type="Proteomes" id="UP000004754"/>
    </source>
</evidence>
<gene>
    <name evidence="7" type="ORF">HMP0721_0413</name>
</gene>
<dbReference type="GO" id="GO:0005886">
    <property type="term" value="C:plasma membrane"/>
    <property type="evidence" value="ECO:0007669"/>
    <property type="project" value="TreeGrafter"/>
</dbReference>
<name>E6MEI0_9FIRM</name>
<keyword evidence="8" id="KW-1185">Reference proteome</keyword>
<evidence type="ECO:0000256" key="2">
    <source>
        <dbReference type="ARBA" id="ARBA00013251"/>
    </source>
</evidence>
<evidence type="ECO:0000256" key="1">
    <source>
        <dbReference type="ARBA" id="ARBA00004976"/>
    </source>
</evidence>
<dbReference type="InterPro" id="IPR012676">
    <property type="entry name" value="TGS-like"/>
</dbReference>
<comment type="caution">
    <text evidence="7">The sequence shown here is derived from an EMBL/GenBank/DDBJ whole genome shotgun (WGS) entry which is preliminary data.</text>
</comment>
<dbReference type="PROSITE" id="PS51880">
    <property type="entry name" value="TGS"/>
    <property type="match status" value="1"/>
</dbReference>
<dbReference type="InterPro" id="IPR003607">
    <property type="entry name" value="HD/PDEase_dom"/>
</dbReference>
<dbReference type="EC" id="2.7.6.5" evidence="2"/>
<evidence type="ECO:0000259" key="5">
    <source>
        <dbReference type="PROSITE" id="PS51831"/>
    </source>
</evidence>
<dbReference type="InterPro" id="IPR007685">
    <property type="entry name" value="RelA_SpoT"/>
</dbReference>
<dbReference type="PROSITE" id="PS51831">
    <property type="entry name" value="HD"/>
    <property type="match status" value="1"/>
</dbReference>
<proteinExistence type="inferred from homology"/>
<dbReference type="SUPFAM" id="SSF81271">
    <property type="entry name" value="TGS-like"/>
    <property type="match status" value="1"/>
</dbReference>
<dbReference type="FunFam" id="3.30.460.10:FF:000001">
    <property type="entry name" value="GTP pyrophosphokinase RelA"/>
    <property type="match status" value="1"/>
</dbReference>
<feature type="domain" description="TGS" evidence="6">
    <location>
        <begin position="393"/>
        <end position="454"/>
    </location>
</feature>
<dbReference type="Pfam" id="PF02824">
    <property type="entry name" value="TGS"/>
    <property type="match status" value="1"/>
</dbReference>
<dbReference type="Gene3D" id="1.10.3210.10">
    <property type="entry name" value="Hypothetical protein af1432"/>
    <property type="match status" value="1"/>
</dbReference>